<reference evidence="2" key="2">
    <citation type="submission" date="2020-11" db="EMBL/GenBank/DDBJ databases">
        <authorList>
            <person name="Cecchin M."/>
            <person name="Marcolungo L."/>
            <person name="Rossato M."/>
            <person name="Girolomoni L."/>
            <person name="Cosentino E."/>
            <person name="Cuine S."/>
            <person name="Li-Beisson Y."/>
            <person name="Delledonne M."/>
            <person name="Ballottari M."/>
        </authorList>
    </citation>
    <scope>NUCLEOTIDE SEQUENCE</scope>
    <source>
        <strain evidence="2">211/11P</strain>
        <tissue evidence="2">Whole cell</tissue>
    </source>
</reference>
<reference evidence="2" key="1">
    <citation type="journal article" date="2019" name="Plant J.">
        <title>Chlorella vulgaris genome assembly and annotation reveals the molecular basis for metabolic acclimation to high light conditions.</title>
        <authorList>
            <person name="Cecchin M."/>
            <person name="Marcolungo L."/>
            <person name="Rossato M."/>
            <person name="Girolomoni L."/>
            <person name="Cosentino E."/>
            <person name="Cuine S."/>
            <person name="Li-Beisson Y."/>
            <person name="Delledonne M."/>
            <person name="Ballottari M."/>
        </authorList>
    </citation>
    <scope>NUCLEOTIDE SEQUENCE</scope>
    <source>
        <strain evidence="2">211/11P</strain>
    </source>
</reference>
<dbReference type="AlphaFoldDB" id="A0A9D4TNX6"/>
<sequence>MLPGELCDPAAGCTWGVMVGRLQTPAVFHTSHPAQADDAMPVPWPPVLQEAQLRRGLGYYGSGARLERVVAKLMVGEPIVAATVGGSVTVGSGSSNLTENGYAPRFFHFLNATFPHRDHVLVNKAIGGTNAGTFGTCLERLVPQDADLITVELTYNEHPNLPFTSSDRKGFEQLLRKLLRMPKAPAIVLLHHFSWHQNIGDGVAEGLYYRGAEPHLATLAQYYDIPSPSLRDAVYAEMRADLAPFKVSKVQTCCWERPSSGKRIEQAEEADRGDYFFADVVHPGDKGHQALAELLAQTLRAAARNVAAAAPRSSLLATLATVSVDTDGGGGSSSTRRVGQQFAAVSVLPPPMIPGNADAETTLCAMQEDFQGVVADAHGFEWAAERPTKETFVQQKWGYRSRTAGAWIELEVSTKTSSEGKVLVLLGYLRSSAHMGLAQVECVSGCTCATTLFDGFWTYRASLRAMHKFPASQHRRCRVRVTVVPRGADDEGAAAAKKKGRPWGVGFKVQLSGIMVASSQPALWAYPAQAGDMMDLGG</sequence>
<dbReference type="EMBL" id="SIDB01000007">
    <property type="protein sequence ID" value="KAI3430755.1"/>
    <property type="molecule type" value="Genomic_DNA"/>
</dbReference>
<organism evidence="2 3">
    <name type="scientific">Chlorella vulgaris</name>
    <name type="common">Green alga</name>
    <dbReference type="NCBI Taxonomy" id="3077"/>
    <lineage>
        <taxon>Eukaryota</taxon>
        <taxon>Viridiplantae</taxon>
        <taxon>Chlorophyta</taxon>
        <taxon>core chlorophytes</taxon>
        <taxon>Trebouxiophyceae</taxon>
        <taxon>Chlorellales</taxon>
        <taxon>Chlorellaceae</taxon>
        <taxon>Chlorella clade</taxon>
        <taxon>Chlorella</taxon>
    </lineage>
</organism>
<dbReference type="Proteomes" id="UP001055712">
    <property type="component" value="Unassembled WGS sequence"/>
</dbReference>
<accession>A0A9D4TNX6</accession>
<dbReference type="Gene3D" id="3.40.50.1110">
    <property type="entry name" value="SGNH hydrolase"/>
    <property type="match status" value="1"/>
</dbReference>
<gene>
    <name evidence="2" type="ORF">D9Q98_009167</name>
</gene>
<dbReference type="OrthoDB" id="544608at2759"/>
<keyword evidence="3" id="KW-1185">Reference proteome</keyword>
<protein>
    <recommendedName>
        <fullName evidence="1">SGNH hydrolase-type esterase domain-containing protein</fullName>
    </recommendedName>
</protein>
<evidence type="ECO:0000259" key="1">
    <source>
        <dbReference type="Pfam" id="PF13472"/>
    </source>
</evidence>
<dbReference type="PANTHER" id="PTHR34407:SF1">
    <property type="entry name" value="SGNH HYDROLASE-TYPE ESTERASE DOMAIN-CONTAINING PROTEIN"/>
    <property type="match status" value="1"/>
</dbReference>
<dbReference type="PANTHER" id="PTHR34407">
    <property type="entry name" value="EXPRESSED PROTEIN"/>
    <property type="match status" value="1"/>
</dbReference>
<dbReference type="SUPFAM" id="SSF52266">
    <property type="entry name" value="SGNH hydrolase"/>
    <property type="match status" value="1"/>
</dbReference>
<dbReference type="InterPro" id="IPR013830">
    <property type="entry name" value="SGNH_hydro"/>
</dbReference>
<name>A0A9D4TNX6_CHLVU</name>
<comment type="caution">
    <text evidence="2">The sequence shown here is derived from an EMBL/GenBank/DDBJ whole genome shotgun (WGS) entry which is preliminary data.</text>
</comment>
<proteinExistence type="predicted"/>
<dbReference type="CDD" id="cd00229">
    <property type="entry name" value="SGNH_hydrolase"/>
    <property type="match status" value="1"/>
</dbReference>
<feature type="domain" description="SGNH hydrolase-type esterase" evidence="1">
    <location>
        <begin position="84"/>
        <end position="290"/>
    </location>
</feature>
<evidence type="ECO:0000313" key="3">
    <source>
        <dbReference type="Proteomes" id="UP001055712"/>
    </source>
</evidence>
<dbReference type="Pfam" id="PF13472">
    <property type="entry name" value="Lipase_GDSL_2"/>
    <property type="match status" value="1"/>
</dbReference>
<evidence type="ECO:0000313" key="2">
    <source>
        <dbReference type="EMBL" id="KAI3430755.1"/>
    </source>
</evidence>
<dbReference type="InterPro" id="IPR036514">
    <property type="entry name" value="SGNH_hydro_sf"/>
</dbReference>